<dbReference type="PANTHER" id="PTHR33751:SF9">
    <property type="entry name" value="CYTOCHROME C4"/>
    <property type="match status" value="1"/>
</dbReference>
<reference evidence="9 10" key="1">
    <citation type="submission" date="2019-09" db="EMBL/GenBank/DDBJ databases">
        <title>Hybrid Assembly of the complete Genome of the Deep-Sea Bacterium Moritella marina from long Nanopore and Illumina reads.</title>
        <authorList>
            <person name="Magin S."/>
            <person name="Georgoulis A."/>
            <person name="Papadimitriou K."/>
            <person name="Iliakis G."/>
            <person name="Vorgias C.E."/>
        </authorList>
    </citation>
    <scope>NUCLEOTIDE SEQUENCE [LARGE SCALE GENOMIC DNA]</scope>
    <source>
        <strain evidence="9 10">MP-1</strain>
    </source>
</reference>
<keyword evidence="5 6" id="KW-0408">Iron</keyword>
<organism evidence="9 10">
    <name type="scientific">Moritella marina ATCC 15381</name>
    <dbReference type="NCBI Taxonomy" id="1202962"/>
    <lineage>
        <taxon>Bacteria</taxon>
        <taxon>Pseudomonadati</taxon>
        <taxon>Pseudomonadota</taxon>
        <taxon>Gammaproteobacteria</taxon>
        <taxon>Alteromonadales</taxon>
        <taxon>Moritellaceae</taxon>
        <taxon>Moritella</taxon>
    </lineage>
</organism>
<protein>
    <submittedName>
        <fullName evidence="9">C-type cytochrome</fullName>
    </submittedName>
</protein>
<keyword evidence="2 6" id="KW-0349">Heme</keyword>
<dbReference type="GO" id="GO:0046872">
    <property type="term" value="F:metal ion binding"/>
    <property type="evidence" value="ECO:0007669"/>
    <property type="project" value="UniProtKB-KW"/>
</dbReference>
<evidence type="ECO:0000256" key="7">
    <source>
        <dbReference type="SAM" id="SignalP"/>
    </source>
</evidence>
<evidence type="ECO:0000256" key="4">
    <source>
        <dbReference type="ARBA" id="ARBA00022982"/>
    </source>
</evidence>
<evidence type="ECO:0000313" key="9">
    <source>
        <dbReference type="EMBL" id="QFI39054.1"/>
    </source>
</evidence>
<dbReference type="OrthoDB" id="9796421at2"/>
<dbReference type="InterPro" id="IPR009056">
    <property type="entry name" value="Cyt_c-like_dom"/>
</dbReference>
<feature type="domain" description="Cytochrome c" evidence="8">
    <location>
        <begin position="25"/>
        <end position="103"/>
    </location>
</feature>
<proteinExistence type="predicted"/>
<keyword evidence="1" id="KW-0813">Transport</keyword>
<dbReference type="Gene3D" id="1.10.760.10">
    <property type="entry name" value="Cytochrome c-like domain"/>
    <property type="match status" value="1"/>
</dbReference>
<evidence type="ECO:0000313" key="10">
    <source>
        <dbReference type="Proteomes" id="UP000327424"/>
    </source>
</evidence>
<accession>A0A5J6WNN1</accession>
<feature type="signal peptide" evidence="7">
    <location>
        <begin position="1"/>
        <end position="28"/>
    </location>
</feature>
<dbReference type="Proteomes" id="UP000327424">
    <property type="component" value="Chromosome"/>
</dbReference>
<gene>
    <name evidence="9" type="ORF">FR932_14920</name>
</gene>
<keyword evidence="10" id="KW-1185">Reference proteome</keyword>
<feature type="chain" id="PRO_5023880593" evidence="7">
    <location>
        <begin position="29"/>
        <end position="103"/>
    </location>
</feature>
<dbReference type="GO" id="GO:0020037">
    <property type="term" value="F:heme binding"/>
    <property type="evidence" value="ECO:0007669"/>
    <property type="project" value="InterPro"/>
</dbReference>
<dbReference type="PROSITE" id="PS51007">
    <property type="entry name" value="CYTC"/>
    <property type="match status" value="1"/>
</dbReference>
<dbReference type="GO" id="GO:0009055">
    <property type="term" value="F:electron transfer activity"/>
    <property type="evidence" value="ECO:0007669"/>
    <property type="project" value="InterPro"/>
</dbReference>
<evidence type="ECO:0000256" key="1">
    <source>
        <dbReference type="ARBA" id="ARBA00022448"/>
    </source>
</evidence>
<dbReference type="AlphaFoldDB" id="A0A5J6WNN1"/>
<dbReference type="Pfam" id="PF00034">
    <property type="entry name" value="Cytochrom_C"/>
    <property type="match status" value="1"/>
</dbReference>
<dbReference type="EMBL" id="CP044399">
    <property type="protein sequence ID" value="QFI39054.1"/>
    <property type="molecule type" value="Genomic_DNA"/>
</dbReference>
<evidence type="ECO:0000256" key="2">
    <source>
        <dbReference type="ARBA" id="ARBA00022617"/>
    </source>
</evidence>
<dbReference type="SUPFAM" id="SSF46626">
    <property type="entry name" value="Cytochrome c"/>
    <property type="match status" value="1"/>
</dbReference>
<dbReference type="InterPro" id="IPR036909">
    <property type="entry name" value="Cyt_c-like_dom_sf"/>
</dbReference>
<keyword evidence="3 6" id="KW-0479">Metal-binding</keyword>
<dbReference type="PANTHER" id="PTHR33751">
    <property type="entry name" value="CBB3-TYPE CYTOCHROME C OXIDASE SUBUNIT FIXP"/>
    <property type="match status" value="1"/>
</dbReference>
<name>A0A5J6WNN1_MORMI</name>
<dbReference type="KEGG" id="mmaa:FR932_14920"/>
<evidence type="ECO:0000256" key="6">
    <source>
        <dbReference type="PROSITE-ProRule" id="PRU00433"/>
    </source>
</evidence>
<evidence type="ECO:0000256" key="5">
    <source>
        <dbReference type="ARBA" id="ARBA00023004"/>
    </source>
</evidence>
<keyword evidence="7" id="KW-0732">Signal</keyword>
<keyword evidence="4" id="KW-0249">Electron transport</keyword>
<sequence length="103" mass="11739">MAKMINKRISRYVLTGLYLSIMSFSATAADDDKLKNMCMACHGDNGVNPYQSIPDLRGQSLIYLRNQMAAFKNGERQDITMSKVAQLLSYDDINRLTKYFSEQ</sequence>
<dbReference type="InterPro" id="IPR050597">
    <property type="entry name" value="Cytochrome_c_Oxidase_Subunit"/>
</dbReference>
<evidence type="ECO:0000259" key="8">
    <source>
        <dbReference type="PROSITE" id="PS51007"/>
    </source>
</evidence>
<evidence type="ECO:0000256" key="3">
    <source>
        <dbReference type="ARBA" id="ARBA00022723"/>
    </source>
</evidence>